<protein>
    <submittedName>
        <fullName evidence="2">Malonyl-CoA O-methyltransferase BioC</fullName>
    </submittedName>
</protein>
<dbReference type="Gene3D" id="3.40.50.150">
    <property type="entry name" value="Vaccinia Virus protein VP39"/>
    <property type="match status" value="1"/>
</dbReference>
<dbReference type="OrthoDB" id="5319472at2"/>
<accession>A0A2Z6B2D5</accession>
<dbReference type="AlphaFoldDB" id="A0A2Z6B2D5"/>
<evidence type="ECO:0000313" key="2">
    <source>
        <dbReference type="EMBL" id="BBD09679.1"/>
    </source>
</evidence>
<feature type="domain" description="Methyltransferase" evidence="1">
    <location>
        <begin position="62"/>
        <end position="158"/>
    </location>
</feature>
<dbReference type="CDD" id="cd02440">
    <property type="entry name" value="AdoMet_MTases"/>
    <property type="match status" value="1"/>
</dbReference>
<dbReference type="InterPro" id="IPR029063">
    <property type="entry name" value="SAM-dependent_MTases_sf"/>
</dbReference>
<evidence type="ECO:0000259" key="1">
    <source>
        <dbReference type="Pfam" id="PF13649"/>
    </source>
</evidence>
<dbReference type="PANTHER" id="PTHR43591">
    <property type="entry name" value="METHYLTRANSFERASE"/>
    <property type="match status" value="1"/>
</dbReference>
<proteinExistence type="predicted"/>
<keyword evidence="2" id="KW-0489">Methyltransferase</keyword>
<dbReference type="Proteomes" id="UP000269883">
    <property type="component" value="Chromosome"/>
</dbReference>
<gene>
    <name evidence="2" type="primary">bioC2</name>
    <name evidence="2" type="ORF">DFE_2953</name>
</gene>
<sequence length="278" mass="30596">MKVISGEGAMNNEKLRETWDGIAEHHAARKRSSSQDLVSTLYEKSWWKHIEPLLAHIIGGRILEAGCGVGRWVDKLAPMGFEMVLSDFSPNMLQKARESVEENGHADRVTFEVADICDLGCLESDSFHMAVATGEPVTLCGNAPQAISELCRVVRPGGYVLCDASNRYRQAYDLFREGSSESVLQVLETGKYVNSKGLTVHLLGPDELAAVFKEQGMELLTVAGITPLFTFPPSQELKNAVQDPEVYQMLEAVDEKFAQDSGLVHLSSRLIAVARKSE</sequence>
<dbReference type="Pfam" id="PF13649">
    <property type="entry name" value="Methyltransf_25"/>
    <property type="match status" value="1"/>
</dbReference>
<name>A0A2Z6B2D5_9BACT</name>
<dbReference type="KEGG" id="dfl:DFE_2953"/>
<reference evidence="2 3" key="1">
    <citation type="journal article" date="2018" name="Sci. Adv.">
        <title>Multi-heme cytochromes provide a pathway for survival in energy-limited environments.</title>
        <authorList>
            <person name="Deng X."/>
            <person name="Dohmae N."/>
            <person name="Nealson K.H."/>
            <person name="Hashimoto K."/>
            <person name="Okamoto A."/>
        </authorList>
    </citation>
    <scope>NUCLEOTIDE SEQUENCE [LARGE SCALE GENOMIC DNA]</scope>
    <source>
        <strain evidence="2 3">IS5</strain>
    </source>
</reference>
<keyword evidence="3" id="KW-1185">Reference proteome</keyword>
<evidence type="ECO:0000313" key="3">
    <source>
        <dbReference type="Proteomes" id="UP000269883"/>
    </source>
</evidence>
<dbReference type="SUPFAM" id="SSF53335">
    <property type="entry name" value="S-adenosyl-L-methionine-dependent methyltransferases"/>
    <property type="match status" value="1"/>
</dbReference>
<dbReference type="GO" id="GO:0008168">
    <property type="term" value="F:methyltransferase activity"/>
    <property type="evidence" value="ECO:0007669"/>
    <property type="project" value="UniProtKB-KW"/>
</dbReference>
<dbReference type="GO" id="GO:0032259">
    <property type="term" value="P:methylation"/>
    <property type="evidence" value="ECO:0007669"/>
    <property type="project" value="UniProtKB-KW"/>
</dbReference>
<dbReference type="InterPro" id="IPR041698">
    <property type="entry name" value="Methyltransf_25"/>
</dbReference>
<keyword evidence="2" id="KW-0808">Transferase</keyword>
<organism evidence="2 3">
    <name type="scientific">Desulfovibrio ferrophilus</name>
    <dbReference type="NCBI Taxonomy" id="241368"/>
    <lineage>
        <taxon>Bacteria</taxon>
        <taxon>Pseudomonadati</taxon>
        <taxon>Thermodesulfobacteriota</taxon>
        <taxon>Desulfovibrionia</taxon>
        <taxon>Desulfovibrionales</taxon>
        <taxon>Desulfovibrionaceae</taxon>
        <taxon>Desulfovibrio</taxon>
    </lineage>
</organism>
<dbReference type="EMBL" id="AP017378">
    <property type="protein sequence ID" value="BBD09679.1"/>
    <property type="molecule type" value="Genomic_DNA"/>
</dbReference>